<name>A0A225DJ06_9BACT</name>
<dbReference type="InterPro" id="IPR018391">
    <property type="entry name" value="PQQ_b-propeller_rpt"/>
</dbReference>
<feature type="signal peptide" evidence="1">
    <location>
        <begin position="1"/>
        <end position="24"/>
    </location>
</feature>
<sequence>MIRCVVSLAAFVGCVMATCRTASSADWPGWRGINGDGTTTETDFPTKWSPTENVKWKAAIPGDGHSSPVVSKGKVFVTSCLVAEGDKTAPKKRMLYCLDRKDGRILWEQVVVVAPLEGKHKLNSYASATPAADGEHLYVTFYDRPNLRVYCYDYSGKRLWDVSPGEFHSVHGFCSSPVLYKDFVIVNADQDPKPGGKAYIVALDKRTGEEKWRIDRPNKLRSYCPPVIHEAAGKTQMVLTGSKCVTSYDPDTGKQNWIVTGPTEQFVSSVVFQEGIVFLTAGFPEYWLMAIDPSGTGNVTKSHVIWSKKTKDAGYVPSPVAWGGKFFVVSDDGVGSCWDLKTDKEFWKERLGGHHSGAGVVAGGKVYFTDDNGVTFVIAARDEFDLIAKNTIGEKCFSSPALSDGDIFIRGENHLFCIGK</sequence>
<feature type="domain" description="Pyrrolo-quinoline quinone repeat" evidence="2">
    <location>
        <begin position="94"/>
        <end position="348"/>
    </location>
</feature>
<dbReference type="EMBL" id="NIDE01000009">
    <property type="protein sequence ID" value="OWK39684.1"/>
    <property type="molecule type" value="Genomic_DNA"/>
</dbReference>
<dbReference type="AlphaFoldDB" id="A0A225DJ06"/>
<dbReference type="Gene3D" id="2.40.10.480">
    <property type="match status" value="1"/>
</dbReference>
<protein>
    <recommendedName>
        <fullName evidence="2">Pyrrolo-quinoline quinone repeat domain-containing protein</fullName>
    </recommendedName>
</protein>
<evidence type="ECO:0000313" key="3">
    <source>
        <dbReference type="EMBL" id="OWK39684.1"/>
    </source>
</evidence>
<proteinExistence type="predicted"/>
<organism evidence="3 4">
    <name type="scientific">Fimbriiglobus ruber</name>
    <dbReference type="NCBI Taxonomy" id="1908690"/>
    <lineage>
        <taxon>Bacteria</taxon>
        <taxon>Pseudomonadati</taxon>
        <taxon>Planctomycetota</taxon>
        <taxon>Planctomycetia</taxon>
        <taxon>Gemmatales</taxon>
        <taxon>Gemmataceae</taxon>
        <taxon>Fimbriiglobus</taxon>
    </lineage>
</organism>
<dbReference type="RefSeq" id="WP_088256803.1">
    <property type="nucleotide sequence ID" value="NZ_NIDE01000009.1"/>
</dbReference>
<evidence type="ECO:0000259" key="2">
    <source>
        <dbReference type="Pfam" id="PF13360"/>
    </source>
</evidence>
<evidence type="ECO:0000256" key="1">
    <source>
        <dbReference type="SAM" id="SignalP"/>
    </source>
</evidence>
<comment type="caution">
    <text evidence="3">The sequence shown here is derived from an EMBL/GenBank/DDBJ whole genome shotgun (WGS) entry which is preliminary data.</text>
</comment>
<dbReference type="SMART" id="SM00564">
    <property type="entry name" value="PQQ"/>
    <property type="match status" value="4"/>
</dbReference>
<dbReference type="InterPro" id="IPR011047">
    <property type="entry name" value="Quinoprotein_ADH-like_sf"/>
</dbReference>
<accession>A0A225DJ06</accession>
<feature type="chain" id="PRO_5012533462" description="Pyrrolo-quinoline quinone repeat domain-containing protein" evidence="1">
    <location>
        <begin position="25"/>
        <end position="420"/>
    </location>
</feature>
<dbReference type="PANTHER" id="PTHR34512:SF30">
    <property type="entry name" value="OUTER MEMBRANE PROTEIN ASSEMBLY FACTOR BAMB"/>
    <property type="match status" value="1"/>
</dbReference>
<dbReference type="InterPro" id="IPR015943">
    <property type="entry name" value="WD40/YVTN_repeat-like_dom_sf"/>
</dbReference>
<dbReference type="OrthoDB" id="244732at2"/>
<keyword evidence="1" id="KW-0732">Signal</keyword>
<dbReference type="Pfam" id="PF13360">
    <property type="entry name" value="PQQ_2"/>
    <property type="match status" value="1"/>
</dbReference>
<keyword evidence="4" id="KW-1185">Reference proteome</keyword>
<dbReference type="Gene3D" id="2.130.10.10">
    <property type="entry name" value="YVTN repeat-like/Quinoprotein amine dehydrogenase"/>
    <property type="match status" value="1"/>
</dbReference>
<reference evidence="4" key="1">
    <citation type="submission" date="2017-06" db="EMBL/GenBank/DDBJ databases">
        <title>Genome analysis of Fimbriiglobus ruber SP5, the first member of the order Planctomycetales with confirmed chitinolytic capability.</title>
        <authorList>
            <person name="Ravin N.V."/>
            <person name="Rakitin A.L."/>
            <person name="Ivanova A.A."/>
            <person name="Beletsky A.V."/>
            <person name="Kulichevskaya I.S."/>
            <person name="Mardanov A.V."/>
            <person name="Dedysh S.N."/>
        </authorList>
    </citation>
    <scope>NUCLEOTIDE SEQUENCE [LARGE SCALE GENOMIC DNA]</scope>
    <source>
        <strain evidence="4">SP5</strain>
    </source>
</reference>
<dbReference type="InterPro" id="IPR002372">
    <property type="entry name" value="PQQ_rpt_dom"/>
</dbReference>
<dbReference type="PANTHER" id="PTHR34512">
    <property type="entry name" value="CELL SURFACE PROTEIN"/>
    <property type="match status" value="1"/>
</dbReference>
<evidence type="ECO:0000313" key="4">
    <source>
        <dbReference type="Proteomes" id="UP000214646"/>
    </source>
</evidence>
<dbReference type="SUPFAM" id="SSF50998">
    <property type="entry name" value="Quinoprotein alcohol dehydrogenase-like"/>
    <property type="match status" value="1"/>
</dbReference>
<dbReference type="Proteomes" id="UP000214646">
    <property type="component" value="Unassembled WGS sequence"/>
</dbReference>
<gene>
    <name evidence="3" type="ORF">FRUB_05574</name>
</gene>